<proteinExistence type="predicted"/>
<gene>
    <name evidence="1" type="ORF">AVEN_252548_1</name>
</gene>
<protein>
    <submittedName>
        <fullName evidence="1">Uncharacterized protein</fullName>
    </submittedName>
</protein>
<keyword evidence="2" id="KW-1185">Reference proteome</keyword>
<dbReference type="Proteomes" id="UP000499080">
    <property type="component" value="Unassembled WGS sequence"/>
</dbReference>
<evidence type="ECO:0000313" key="1">
    <source>
        <dbReference type="EMBL" id="GBL82402.1"/>
    </source>
</evidence>
<reference evidence="1 2" key="1">
    <citation type="journal article" date="2019" name="Sci. Rep.">
        <title>Orb-weaving spider Araneus ventricosus genome elucidates the spidroin gene catalogue.</title>
        <authorList>
            <person name="Kono N."/>
            <person name="Nakamura H."/>
            <person name="Ohtoshi R."/>
            <person name="Moran D.A.P."/>
            <person name="Shinohara A."/>
            <person name="Yoshida Y."/>
            <person name="Fujiwara M."/>
            <person name="Mori M."/>
            <person name="Tomita M."/>
            <person name="Arakawa K."/>
        </authorList>
    </citation>
    <scope>NUCLEOTIDE SEQUENCE [LARGE SCALE GENOMIC DNA]</scope>
</reference>
<dbReference type="AlphaFoldDB" id="A0A4Y2AR25"/>
<comment type="caution">
    <text evidence="1">The sequence shown here is derived from an EMBL/GenBank/DDBJ whole genome shotgun (WGS) entry which is preliminary data.</text>
</comment>
<evidence type="ECO:0000313" key="2">
    <source>
        <dbReference type="Proteomes" id="UP000499080"/>
    </source>
</evidence>
<accession>A0A4Y2AR25</accession>
<organism evidence="1 2">
    <name type="scientific">Araneus ventricosus</name>
    <name type="common">Orbweaver spider</name>
    <name type="synonym">Epeira ventricosa</name>
    <dbReference type="NCBI Taxonomy" id="182803"/>
    <lineage>
        <taxon>Eukaryota</taxon>
        <taxon>Metazoa</taxon>
        <taxon>Ecdysozoa</taxon>
        <taxon>Arthropoda</taxon>
        <taxon>Chelicerata</taxon>
        <taxon>Arachnida</taxon>
        <taxon>Araneae</taxon>
        <taxon>Araneomorphae</taxon>
        <taxon>Entelegynae</taxon>
        <taxon>Araneoidea</taxon>
        <taxon>Araneidae</taxon>
        <taxon>Araneus</taxon>
    </lineage>
</organism>
<dbReference type="EMBL" id="BGPR01000028">
    <property type="protein sequence ID" value="GBL82402.1"/>
    <property type="molecule type" value="Genomic_DNA"/>
</dbReference>
<sequence length="141" mass="16313">MVLLKYSLLICAPKHSSDAEGVDFDRMATKPNPYRTLYQERMQKQIVMEMVTFHRRKYSNEDELNASVQKLRKRIGEWYNSNLHQPTDSGMIKILGTYNQCLRERGYDSEFELNDDGVIYSDFSSAESVASDLSELNPDST</sequence>
<name>A0A4Y2AR25_ARAVE</name>